<dbReference type="NCBIfam" id="NF041061">
    <property type="entry name" value="DpdD"/>
    <property type="match status" value="1"/>
</dbReference>
<keyword evidence="2" id="KW-1185">Reference proteome</keyword>
<protein>
    <recommendedName>
        <fullName evidence="3">DUF2325 domain-containing protein</fullName>
    </recommendedName>
</protein>
<evidence type="ECO:0000313" key="1">
    <source>
        <dbReference type="EMBL" id="GAA4243220.1"/>
    </source>
</evidence>
<comment type="caution">
    <text evidence="1">The sequence shown here is derived from an EMBL/GenBank/DDBJ whole genome shotgun (WGS) entry which is preliminary data.</text>
</comment>
<accession>A0ABP8CTG4</accession>
<evidence type="ECO:0000313" key="2">
    <source>
        <dbReference type="Proteomes" id="UP001500620"/>
    </source>
</evidence>
<dbReference type="EMBL" id="BAABAT010000001">
    <property type="protein sequence ID" value="GAA4243220.1"/>
    <property type="molecule type" value="Genomic_DNA"/>
</dbReference>
<sequence>MNAETFLDLFFGPGNTAWPARDPNSPAATFLTDYVALLAADSDAPYILPRNEPGNPRKHVYVIPRLSRQATTVREWLSAFVVPSHAAFVSRPEALRAGDPIDDAVAEFVNHRRAYVLEHPQNSSRDVWAALSRMIRTIHQRPGSHWSERMPVGRLLAEFDLAMAAGDHRATGELLGQLEGTGLSGTNLTYLSIKRLARLGNHGELLRLPALRDVVATRPPVPVREAILDAIHSTLLAEPLGNNDIDAARQALIRGGELVPALAVGPLTDFGVEALTVIALAAYAAADAMLLAQFRVDEVAWRRLHAARPHLAELIEPSAAAGDEPASRTVAAAAVDGAAHETIATGAELATSPLAAPVEARPGSWVELIQAISKTADVSAVVAEEAWRSWAPAAASDTQLAELLNSLGDDGAERAWAIVGAFVDSDGYRQPASRTAHAFLVNALSYGRFRSSDMAGIVALLEITLRGGLAASQYRTLLDDLGAECDRWVSIDRASVALDMCDLIARAPSPDHEARLRLAQALLGPLALQRGRLEPDQLELARIIDAEFGLGLTWTPLDDQTPGSEPTKTMAREVLLYSLDEGALRRAASVLERLMPRLNVQLSSDHVGSRQLKQWVSRADIVVMATRCATHAATGFIKSATRPETKICEAEGAGSASLLRAVSSAL</sequence>
<organism evidence="1 2">
    <name type="scientific">Dactylosporangium darangshiense</name>
    <dbReference type="NCBI Taxonomy" id="579108"/>
    <lineage>
        <taxon>Bacteria</taxon>
        <taxon>Bacillati</taxon>
        <taxon>Actinomycetota</taxon>
        <taxon>Actinomycetes</taxon>
        <taxon>Micromonosporales</taxon>
        <taxon>Micromonosporaceae</taxon>
        <taxon>Dactylosporangium</taxon>
    </lineage>
</organism>
<name>A0ABP8CTG4_9ACTN</name>
<proteinExistence type="predicted"/>
<dbReference type="InterPro" id="IPR049807">
    <property type="entry name" value="DpdD-like"/>
</dbReference>
<dbReference type="Proteomes" id="UP001500620">
    <property type="component" value="Unassembled WGS sequence"/>
</dbReference>
<evidence type="ECO:0008006" key="3">
    <source>
        <dbReference type="Google" id="ProtNLM"/>
    </source>
</evidence>
<reference evidence="2" key="1">
    <citation type="journal article" date="2019" name="Int. J. Syst. Evol. Microbiol.">
        <title>The Global Catalogue of Microorganisms (GCM) 10K type strain sequencing project: providing services to taxonomists for standard genome sequencing and annotation.</title>
        <authorList>
            <consortium name="The Broad Institute Genomics Platform"/>
            <consortium name="The Broad Institute Genome Sequencing Center for Infectious Disease"/>
            <person name="Wu L."/>
            <person name="Ma J."/>
        </authorList>
    </citation>
    <scope>NUCLEOTIDE SEQUENCE [LARGE SCALE GENOMIC DNA]</scope>
    <source>
        <strain evidence="2">JCM 17441</strain>
    </source>
</reference>
<dbReference type="RefSeq" id="WP_345120033.1">
    <property type="nucleotide sequence ID" value="NZ_BAABAT010000001.1"/>
</dbReference>
<gene>
    <name evidence="1" type="ORF">GCM10022255_001350</name>
</gene>